<accession>A0AAI8WD78</accession>
<reference evidence="1 2" key="1">
    <citation type="submission" date="2019-07" db="EMBL/GenBank/DDBJ databases">
        <title>antibiotic susceptibility of plant-derived lactic acid bacteria.</title>
        <authorList>
            <person name="Sugiyama M."/>
            <person name="Noda M."/>
        </authorList>
    </citation>
    <scope>NUCLEOTIDE SEQUENCE [LARGE SCALE GENOMIC DNA]</scope>
    <source>
        <strain evidence="1 2">15-1A</strain>
    </source>
</reference>
<evidence type="ECO:0000313" key="2">
    <source>
        <dbReference type="Proteomes" id="UP000509460"/>
    </source>
</evidence>
<name>A0AAI8WD78_ENTMU</name>
<dbReference type="Proteomes" id="UP000509460">
    <property type="component" value="Chromosome"/>
</dbReference>
<organism evidence="1 2">
    <name type="scientific">Enterococcus mundtii</name>
    <dbReference type="NCBI Taxonomy" id="53346"/>
    <lineage>
        <taxon>Bacteria</taxon>
        <taxon>Bacillati</taxon>
        <taxon>Bacillota</taxon>
        <taxon>Bacilli</taxon>
        <taxon>Lactobacillales</taxon>
        <taxon>Enterococcaceae</taxon>
        <taxon>Enterococcus</taxon>
    </lineage>
</organism>
<gene>
    <name evidence="1" type="ORF">EM151A_0887</name>
</gene>
<dbReference type="EMBL" id="AP019810">
    <property type="protein sequence ID" value="BBM14125.1"/>
    <property type="molecule type" value="Genomic_DNA"/>
</dbReference>
<evidence type="ECO:0000313" key="1">
    <source>
        <dbReference type="EMBL" id="BBM14125.1"/>
    </source>
</evidence>
<sequence length="48" mass="5686">MYDELDKILSEDSSEDSWYDDGCIYTEELLGNFTESDWRALMQSVKKE</sequence>
<proteinExistence type="predicted"/>
<protein>
    <submittedName>
        <fullName evidence="1">Uncharacterized protein</fullName>
    </submittedName>
</protein>
<dbReference type="RefSeq" id="WP_023520184.1">
    <property type="nucleotide sequence ID" value="NZ_AP019810.1"/>
</dbReference>
<dbReference type="AlphaFoldDB" id="A0AAI8WD78"/>